<sequence>MRWSIRTKLFSAFVIMLAFLTLLGAIGITHMIKTNQILDDIKQNQQRMTIYNNIAFHTVRSNAAIRGFMNYEEDFMMENHFSIREEVHASIDQLKQLGETSEDFTQFEADFHAWEQAIDEQVIPLLEEDHLEEALTASKPILGKGSKNLVEFSKENAIAIDQHIRNEITQMNKNGSFVFSFTIIMVIISVIIGATIAFVFGNRISKALQHFIAQTKKFTTGDFTITYDTNLPSEFGTLAISMNNMTDTLGETLQQISTSAEQVATTAQQLTANGQEVSRATIEIGESIQNISVGIDQQNDKTKHTGHKINNVSQETDQISLNILSVNEQVKLATEKANQGFDFAATVTDQMETILTNTNQITTSLHELEHQSVMITKIVSIISNIAEQTNLLALNASIEAARAGEHGKGFAVVATQVRHLAEQSGKAANEIHTLVETITSHTDQVVQAMESNNQSVQKGKEMVDVTAETFSAISEAVNLVQTETQNVTTAVHNVHDHIQSIVQDTDSIVQISSTFTDESQTVAAAIEQESAMMEEVAASANELSNLATQLQDSTKQFNY</sequence>
<comment type="caution">
    <text evidence="10">The sequence shown here is derived from an EMBL/GenBank/DDBJ whole genome shotgun (WGS) entry which is preliminary data.</text>
</comment>
<evidence type="ECO:0000256" key="2">
    <source>
        <dbReference type="ARBA" id="ARBA00022475"/>
    </source>
</evidence>
<dbReference type="InterPro" id="IPR003660">
    <property type="entry name" value="HAMP_dom"/>
</dbReference>
<dbReference type="GO" id="GO:0005886">
    <property type="term" value="C:plasma membrane"/>
    <property type="evidence" value="ECO:0007669"/>
    <property type="project" value="UniProtKB-SubCell"/>
</dbReference>
<proteinExistence type="inferred from homology"/>
<evidence type="ECO:0000256" key="3">
    <source>
        <dbReference type="ARBA" id="ARBA00023136"/>
    </source>
</evidence>
<protein>
    <recommendedName>
        <fullName evidence="12">Methyl-accepting chemotaxis protein</fullName>
    </recommendedName>
</protein>
<comment type="subcellular location">
    <subcellularLocation>
        <location evidence="1">Cell membrane</location>
    </subcellularLocation>
</comment>
<evidence type="ECO:0000313" key="10">
    <source>
        <dbReference type="EMBL" id="KGX85136.1"/>
    </source>
</evidence>
<dbReference type="Pfam" id="PF00672">
    <property type="entry name" value="HAMP"/>
    <property type="match status" value="1"/>
</dbReference>
<dbReference type="CDD" id="cd06225">
    <property type="entry name" value="HAMP"/>
    <property type="match status" value="1"/>
</dbReference>
<dbReference type="SMART" id="SM00304">
    <property type="entry name" value="HAMP"/>
    <property type="match status" value="2"/>
</dbReference>
<keyword evidence="7" id="KW-1133">Transmembrane helix</keyword>
<evidence type="ECO:0000313" key="11">
    <source>
        <dbReference type="Proteomes" id="UP000030401"/>
    </source>
</evidence>
<dbReference type="InterPro" id="IPR004089">
    <property type="entry name" value="MCPsignal_dom"/>
</dbReference>
<evidence type="ECO:0000256" key="6">
    <source>
        <dbReference type="PROSITE-ProRule" id="PRU00284"/>
    </source>
</evidence>
<dbReference type="RefSeq" id="WP_036835756.1">
    <property type="nucleotide sequence ID" value="NZ_AVPG01000026.1"/>
</dbReference>
<dbReference type="SMART" id="SM00283">
    <property type="entry name" value="MA"/>
    <property type="match status" value="1"/>
</dbReference>
<evidence type="ECO:0000256" key="1">
    <source>
        <dbReference type="ARBA" id="ARBA00004236"/>
    </source>
</evidence>
<evidence type="ECO:0000256" key="7">
    <source>
        <dbReference type="SAM" id="Phobius"/>
    </source>
</evidence>
<dbReference type="eggNOG" id="COG0840">
    <property type="taxonomic scope" value="Bacteria"/>
</dbReference>
<evidence type="ECO:0000259" key="8">
    <source>
        <dbReference type="PROSITE" id="PS50111"/>
    </source>
</evidence>
<gene>
    <name evidence="10" type="ORF">N784_10135</name>
</gene>
<keyword evidence="2" id="KW-1003">Cell membrane</keyword>
<dbReference type="STRING" id="1385512.N784_10135"/>
<organism evidence="10 11">
    <name type="scientific">Pontibacillus litoralis JSM 072002</name>
    <dbReference type="NCBI Taxonomy" id="1385512"/>
    <lineage>
        <taxon>Bacteria</taxon>
        <taxon>Bacillati</taxon>
        <taxon>Bacillota</taxon>
        <taxon>Bacilli</taxon>
        <taxon>Bacillales</taxon>
        <taxon>Bacillaceae</taxon>
        <taxon>Pontibacillus</taxon>
    </lineage>
</organism>
<dbReference type="eggNOG" id="COG5278">
    <property type="taxonomic scope" value="Bacteria"/>
</dbReference>
<evidence type="ECO:0008006" key="12">
    <source>
        <dbReference type="Google" id="ProtNLM"/>
    </source>
</evidence>
<evidence type="ECO:0000259" key="9">
    <source>
        <dbReference type="PROSITE" id="PS50885"/>
    </source>
</evidence>
<evidence type="ECO:0000256" key="4">
    <source>
        <dbReference type="ARBA" id="ARBA00023224"/>
    </source>
</evidence>
<comment type="similarity">
    <text evidence="5">Belongs to the methyl-accepting chemotaxis (MCP) protein family.</text>
</comment>
<dbReference type="Gene3D" id="1.10.287.950">
    <property type="entry name" value="Methyl-accepting chemotaxis protein"/>
    <property type="match status" value="1"/>
</dbReference>
<reference evidence="10 11" key="1">
    <citation type="submission" date="2013-08" db="EMBL/GenBank/DDBJ databases">
        <authorList>
            <person name="Huang J."/>
            <person name="Wang G."/>
        </authorList>
    </citation>
    <scope>NUCLEOTIDE SEQUENCE [LARGE SCALE GENOMIC DNA]</scope>
    <source>
        <strain evidence="10 11">JSM 072002</strain>
    </source>
</reference>
<feature type="domain" description="HAMP" evidence="9">
    <location>
        <begin position="202"/>
        <end position="254"/>
    </location>
</feature>
<dbReference type="Proteomes" id="UP000030401">
    <property type="component" value="Unassembled WGS sequence"/>
</dbReference>
<keyword evidence="7" id="KW-0812">Transmembrane</keyword>
<feature type="domain" description="Methyl-accepting transducer" evidence="8">
    <location>
        <begin position="273"/>
        <end position="544"/>
    </location>
</feature>
<keyword evidence="3 7" id="KW-0472">Membrane</keyword>
<dbReference type="SUPFAM" id="SSF58104">
    <property type="entry name" value="Methyl-accepting chemotaxis protein (MCP) signaling domain"/>
    <property type="match status" value="1"/>
</dbReference>
<dbReference type="PANTHER" id="PTHR32089">
    <property type="entry name" value="METHYL-ACCEPTING CHEMOTAXIS PROTEIN MCPB"/>
    <property type="match status" value="1"/>
</dbReference>
<dbReference type="EMBL" id="AVPG01000026">
    <property type="protein sequence ID" value="KGX85136.1"/>
    <property type="molecule type" value="Genomic_DNA"/>
</dbReference>
<keyword evidence="4 6" id="KW-0807">Transducer</keyword>
<evidence type="ECO:0000256" key="5">
    <source>
        <dbReference type="ARBA" id="ARBA00029447"/>
    </source>
</evidence>
<feature type="transmembrane region" description="Helical" evidence="7">
    <location>
        <begin position="177"/>
        <end position="200"/>
    </location>
</feature>
<keyword evidence="11" id="KW-1185">Reference proteome</keyword>
<dbReference type="Pfam" id="PF12729">
    <property type="entry name" value="4HB_MCP_1"/>
    <property type="match status" value="1"/>
</dbReference>
<dbReference type="CDD" id="cd11386">
    <property type="entry name" value="MCP_signal"/>
    <property type="match status" value="1"/>
</dbReference>
<dbReference type="PROSITE" id="PS50885">
    <property type="entry name" value="HAMP"/>
    <property type="match status" value="1"/>
</dbReference>
<dbReference type="Pfam" id="PF00015">
    <property type="entry name" value="MCPsignal"/>
    <property type="match status" value="1"/>
</dbReference>
<dbReference type="OrthoDB" id="9804712at2"/>
<accession>A0A0A5FWH7</accession>
<dbReference type="PROSITE" id="PS50111">
    <property type="entry name" value="CHEMOTAXIS_TRANSDUC_2"/>
    <property type="match status" value="1"/>
</dbReference>
<name>A0A0A5FWH7_9BACI</name>
<dbReference type="InterPro" id="IPR024478">
    <property type="entry name" value="HlyB_4HB_MCP"/>
</dbReference>
<dbReference type="PANTHER" id="PTHR32089:SF112">
    <property type="entry name" value="LYSOZYME-LIKE PROTEIN-RELATED"/>
    <property type="match status" value="1"/>
</dbReference>
<dbReference type="AlphaFoldDB" id="A0A0A5FWH7"/>
<dbReference type="GO" id="GO:0007165">
    <property type="term" value="P:signal transduction"/>
    <property type="evidence" value="ECO:0007669"/>
    <property type="project" value="UniProtKB-KW"/>
</dbReference>